<dbReference type="Gene3D" id="1.20.1250.20">
    <property type="entry name" value="MFS general substrate transporter like domains"/>
    <property type="match status" value="1"/>
</dbReference>
<dbReference type="SUPFAM" id="SSF103473">
    <property type="entry name" value="MFS general substrate transporter"/>
    <property type="match status" value="1"/>
</dbReference>
<keyword evidence="1" id="KW-0472">Membrane</keyword>
<reference evidence="2 3" key="1">
    <citation type="submission" date="2022-02" db="EMBL/GenBank/DDBJ databases">
        <title>Chromosome-level reference genomes for two strains of Caenorhabditis briggsae: an improved platform for comparative genomics.</title>
        <authorList>
            <person name="Stevens L."/>
            <person name="Andersen E.C."/>
        </authorList>
    </citation>
    <scope>NUCLEOTIDE SEQUENCE [LARGE SCALE GENOMIC DNA]</scope>
    <source>
        <strain evidence="2">QX1410_ONT</strain>
        <tissue evidence="2">Whole-organism</tissue>
    </source>
</reference>
<keyword evidence="1" id="KW-1133">Transmembrane helix</keyword>
<dbReference type="EMBL" id="CP090895">
    <property type="protein sequence ID" value="ULT92483.1"/>
    <property type="molecule type" value="Genomic_DNA"/>
</dbReference>
<gene>
    <name evidence="2" type="ORF">L3Y34_009935</name>
</gene>
<feature type="transmembrane region" description="Helical" evidence="1">
    <location>
        <begin position="7"/>
        <end position="24"/>
    </location>
</feature>
<keyword evidence="1" id="KW-0812">Transmembrane</keyword>
<dbReference type="PANTHER" id="PTHR45757:SF11">
    <property type="entry name" value="MAJOR FACILITATOR SUPERFAMILY (MFS) PROFILE DOMAIN-CONTAINING PROTEIN"/>
    <property type="match status" value="1"/>
</dbReference>
<dbReference type="AlphaFoldDB" id="A0AAE9A6K1"/>
<protein>
    <submittedName>
        <fullName evidence="2">Uncharacterized protein</fullName>
    </submittedName>
</protein>
<dbReference type="Proteomes" id="UP000827892">
    <property type="component" value="Chromosome V"/>
</dbReference>
<organism evidence="2 3">
    <name type="scientific">Caenorhabditis briggsae</name>
    <dbReference type="NCBI Taxonomy" id="6238"/>
    <lineage>
        <taxon>Eukaryota</taxon>
        <taxon>Metazoa</taxon>
        <taxon>Ecdysozoa</taxon>
        <taxon>Nematoda</taxon>
        <taxon>Chromadorea</taxon>
        <taxon>Rhabditida</taxon>
        <taxon>Rhabditina</taxon>
        <taxon>Rhabditomorpha</taxon>
        <taxon>Rhabditoidea</taxon>
        <taxon>Rhabditidae</taxon>
        <taxon>Peloderinae</taxon>
        <taxon>Caenorhabditis</taxon>
    </lineage>
</organism>
<dbReference type="InterPro" id="IPR036259">
    <property type="entry name" value="MFS_trans_sf"/>
</dbReference>
<dbReference type="PANTHER" id="PTHR45757">
    <property type="entry name" value="PROTEIN CBG23364-RELATED"/>
    <property type="match status" value="1"/>
</dbReference>
<accession>A0AAE9A6K1</accession>
<evidence type="ECO:0000313" key="2">
    <source>
        <dbReference type="EMBL" id="ULT92483.1"/>
    </source>
</evidence>
<evidence type="ECO:0000256" key="1">
    <source>
        <dbReference type="SAM" id="Phobius"/>
    </source>
</evidence>
<name>A0AAE9A6K1_CAEBR</name>
<feature type="transmembrane region" description="Helical" evidence="1">
    <location>
        <begin position="36"/>
        <end position="53"/>
    </location>
</feature>
<sequence length="112" mass="12624">MAWLSVLGGNFGFTILTLYGPTYLKNVLHFDVKETGFATALPFILSALVKFAAGRISDKMEHLSEKHYYCPSNILSISGGLYQLHRDPIQLLLPYLLCRRIPIQRLLLSSIL</sequence>
<proteinExistence type="predicted"/>
<evidence type="ECO:0000313" key="3">
    <source>
        <dbReference type="Proteomes" id="UP000827892"/>
    </source>
</evidence>